<evidence type="ECO:0000256" key="2">
    <source>
        <dbReference type="ARBA" id="ARBA00023015"/>
    </source>
</evidence>
<accession>A0A1Y0EID7</accession>
<dbReference type="SUPFAM" id="SSF51182">
    <property type="entry name" value="RmlC-like cupins"/>
    <property type="match status" value="1"/>
</dbReference>
<dbReference type="KEGG" id="cser:CCO03_00510"/>
<dbReference type="InterPro" id="IPR011051">
    <property type="entry name" value="RmlC_Cupin_sf"/>
</dbReference>
<dbReference type="GO" id="GO:0003700">
    <property type="term" value="F:DNA-binding transcription factor activity"/>
    <property type="evidence" value="ECO:0007669"/>
    <property type="project" value="InterPro"/>
</dbReference>
<dbReference type="EMBL" id="CP021455">
    <property type="protein sequence ID" value="ARU03367.1"/>
    <property type="molecule type" value="Genomic_DNA"/>
</dbReference>
<evidence type="ECO:0000256" key="1">
    <source>
        <dbReference type="ARBA" id="ARBA00022491"/>
    </source>
</evidence>
<dbReference type="Pfam" id="PF02311">
    <property type="entry name" value="AraC_binding"/>
    <property type="match status" value="1"/>
</dbReference>
<dbReference type="OrthoDB" id="2536004at2"/>
<evidence type="ECO:0000313" key="6">
    <source>
        <dbReference type="EMBL" id="ARU03367.1"/>
    </source>
</evidence>
<dbReference type="PANTHER" id="PTHR11019">
    <property type="entry name" value="HTH-TYPE TRANSCRIPTIONAL REGULATOR NIMR"/>
    <property type="match status" value="1"/>
</dbReference>
<keyword evidence="1" id="KW-0678">Repressor</keyword>
<dbReference type="Proteomes" id="UP000196138">
    <property type="component" value="Chromosome"/>
</dbReference>
<dbReference type="RefSeq" id="WP_087275803.1">
    <property type="nucleotide sequence ID" value="NZ_CP021455.1"/>
</dbReference>
<keyword evidence="4" id="KW-0804">Transcription</keyword>
<dbReference type="Pfam" id="PF12833">
    <property type="entry name" value="HTH_18"/>
    <property type="match status" value="1"/>
</dbReference>
<sequence>MPDPMVLPSQAADPRGPLLRAVVRRSGAVRVTRRHRHARGQLLGAEQGLLSVDAGSRRWVVPATHAVWIPPDVPHGLRSHGPFSGWSVYVAAFACLDLPGESCVLAVPGLLREAVVRAASWTGDVLDGPQARLAGVILDEIRSSQHAALGLPMPQDARLLRVAQALSDRPDDGRLLVEWAEWAGIAPRTLTRRFVTDTGFTFTEWRQRVRLLKALELLAAGRPVKAVALDLGYGNVSAFIAMFRQILGFTPGQYEALMR</sequence>
<dbReference type="PANTHER" id="PTHR11019:SF199">
    <property type="entry name" value="HTH-TYPE TRANSCRIPTIONAL REGULATOR NIMR"/>
    <property type="match status" value="1"/>
</dbReference>
<dbReference type="FunFam" id="1.10.10.60:FF:000132">
    <property type="entry name" value="AraC family transcriptional regulator"/>
    <property type="match status" value="1"/>
</dbReference>
<evidence type="ECO:0000259" key="5">
    <source>
        <dbReference type="PROSITE" id="PS01124"/>
    </source>
</evidence>
<gene>
    <name evidence="6" type="ORF">CCO03_00510</name>
</gene>
<reference evidence="6 7" key="1">
    <citation type="submission" date="2017-05" db="EMBL/GenBank/DDBJ databases">
        <authorList>
            <person name="Song R."/>
            <person name="Chenine A.L."/>
            <person name="Ruprecht R.M."/>
        </authorList>
    </citation>
    <scope>NUCLEOTIDE SEQUENCE [LARGE SCALE GENOMIC DNA]</scope>
    <source>
        <strain evidence="6 7">DSM 26136</strain>
    </source>
</reference>
<dbReference type="InterPro" id="IPR003313">
    <property type="entry name" value="AraC-bd"/>
</dbReference>
<organism evidence="6 7">
    <name type="scientific">Comamonas serinivorans</name>
    <dbReference type="NCBI Taxonomy" id="1082851"/>
    <lineage>
        <taxon>Bacteria</taxon>
        <taxon>Pseudomonadati</taxon>
        <taxon>Pseudomonadota</taxon>
        <taxon>Betaproteobacteria</taxon>
        <taxon>Burkholderiales</taxon>
        <taxon>Comamonadaceae</taxon>
        <taxon>Comamonas</taxon>
    </lineage>
</organism>
<keyword evidence="7" id="KW-1185">Reference proteome</keyword>
<dbReference type="PROSITE" id="PS00041">
    <property type="entry name" value="HTH_ARAC_FAMILY_1"/>
    <property type="match status" value="1"/>
</dbReference>
<proteinExistence type="predicted"/>
<dbReference type="Gene3D" id="1.10.10.60">
    <property type="entry name" value="Homeodomain-like"/>
    <property type="match status" value="1"/>
</dbReference>
<keyword evidence="3" id="KW-0238">DNA-binding</keyword>
<protein>
    <submittedName>
        <fullName evidence="6">AraC family transcriptional regulator</fullName>
    </submittedName>
</protein>
<evidence type="ECO:0000313" key="7">
    <source>
        <dbReference type="Proteomes" id="UP000196138"/>
    </source>
</evidence>
<name>A0A1Y0EID7_9BURK</name>
<keyword evidence="2" id="KW-0805">Transcription regulation</keyword>
<dbReference type="SMART" id="SM00342">
    <property type="entry name" value="HTH_ARAC"/>
    <property type="match status" value="1"/>
</dbReference>
<dbReference type="AlphaFoldDB" id="A0A1Y0EID7"/>
<dbReference type="InterPro" id="IPR009057">
    <property type="entry name" value="Homeodomain-like_sf"/>
</dbReference>
<evidence type="ECO:0000256" key="4">
    <source>
        <dbReference type="ARBA" id="ARBA00023163"/>
    </source>
</evidence>
<dbReference type="GO" id="GO:0043565">
    <property type="term" value="F:sequence-specific DNA binding"/>
    <property type="evidence" value="ECO:0007669"/>
    <property type="project" value="InterPro"/>
</dbReference>
<feature type="domain" description="HTH araC/xylS-type" evidence="5">
    <location>
        <begin position="160"/>
        <end position="257"/>
    </location>
</feature>
<dbReference type="CDD" id="cd06124">
    <property type="entry name" value="cupin_NimR-like_N"/>
    <property type="match status" value="1"/>
</dbReference>
<evidence type="ECO:0000256" key="3">
    <source>
        <dbReference type="ARBA" id="ARBA00023125"/>
    </source>
</evidence>
<dbReference type="InterPro" id="IPR018060">
    <property type="entry name" value="HTH_AraC"/>
</dbReference>
<dbReference type="InterPro" id="IPR018062">
    <property type="entry name" value="HTH_AraC-typ_CS"/>
</dbReference>
<dbReference type="PROSITE" id="PS01124">
    <property type="entry name" value="HTH_ARAC_FAMILY_2"/>
    <property type="match status" value="1"/>
</dbReference>
<dbReference type="SUPFAM" id="SSF46689">
    <property type="entry name" value="Homeodomain-like"/>
    <property type="match status" value="1"/>
</dbReference>